<keyword evidence="1" id="KW-0678">Repressor</keyword>
<dbReference type="OrthoDB" id="277029at2759"/>
<reference evidence="3" key="1">
    <citation type="submission" date="2021-03" db="EMBL/GenBank/DDBJ databases">
        <title>Comparative genomics and phylogenomic investigation of the class Geoglossomycetes provide insights into ecological specialization and systematics.</title>
        <authorList>
            <person name="Melie T."/>
            <person name="Pirro S."/>
            <person name="Miller A.N."/>
            <person name="Quandt A."/>
        </authorList>
    </citation>
    <scope>NUCLEOTIDE SEQUENCE</scope>
    <source>
        <strain evidence="3">GBOQ0MN5Z8</strain>
    </source>
</reference>
<dbReference type="GO" id="GO:0016480">
    <property type="term" value="P:negative regulation of transcription by RNA polymerase III"/>
    <property type="evidence" value="ECO:0007669"/>
    <property type="project" value="UniProtKB-UniRule"/>
</dbReference>
<dbReference type="FunFam" id="3.40.1000.50:FF:000004">
    <property type="entry name" value="Repressor of RNA polymerase III transcription MAF1"/>
    <property type="match status" value="1"/>
</dbReference>
<sequence length="355" mass="39411">MKFLSLRDFEDVTSALNFDTPDCHVIGGCDLYTTKAAGSDKKLYKSIDKSLESQYQSLLRLSASLSPPQASSAASSLNLSRSSPFGPLTQISSRRTFAYLIATLNASHPDYDFSHILRPTDFRRERSLKSVMNTLNTTLYNLRPRPTNPSLAVPNTWSTSTAPVGSSVTAGNQVWGPRMWALIDKEMDLKECSIYCYTPEEDPYDGEEGAIWSFDYFFFNKARKRVCYLYLRGLSILSHSPMRSASSTRGSSGKRRRSTGASKRATYWLGDRAAEGVTGGWGEDDEDGDDVIEHYGDDEVDVDGEVLDDGDEMDYNIVEEDEGAVDEEDVEDAEDTDGDRCMRGISAEIADSIEV</sequence>
<evidence type="ECO:0000313" key="4">
    <source>
        <dbReference type="Proteomes" id="UP000698800"/>
    </source>
</evidence>
<keyword evidence="4" id="KW-1185">Reference proteome</keyword>
<organism evidence="3 4">
    <name type="scientific">Glutinoglossum americanum</name>
    <dbReference type="NCBI Taxonomy" id="1670608"/>
    <lineage>
        <taxon>Eukaryota</taxon>
        <taxon>Fungi</taxon>
        <taxon>Dikarya</taxon>
        <taxon>Ascomycota</taxon>
        <taxon>Pezizomycotina</taxon>
        <taxon>Geoglossomycetes</taxon>
        <taxon>Geoglossales</taxon>
        <taxon>Geoglossaceae</taxon>
        <taxon>Glutinoglossum</taxon>
    </lineage>
</organism>
<gene>
    <name evidence="3" type="ORF">FGG08_005545</name>
</gene>
<keyword evidence="1" id="KW-0539">Nucleus</keyword>
<proteinExistence type="inferred from homology"/>
<evidence type="ECO:0000256" key="2">
    <source>
        <dbReference type="SAM" id="MobiDB-lite"/>
    </source>
</evidence>
<feature type="compositionally biased region" description="Acidic residues" evidence="2">
    <location>
        <begin position="320"/>
        <end position="337"/>
    </location>
</feature>
<dbReference type="Gene3D" id="3.40.1000.50">
    <property type="entry name" value="Repressor of RNA polymerase III transcription Maf1"/>
    <property type="match status" value="1"/>
</dbReference>
<protein>
    <recommendedName>
        <fullName evidence="1">Repressor of RNA polymerase III transcription MAF1</fullName>
    </recommendedName>
</protein>
<dbReference type="InterPro" id="IPR015257">
    <property type="entry name" value="Maf1"/>
</dbReference>
<evidence type="ECO:0000256" key="1">
    <source>
        <dbReference type="PIRNR" id="PIRNR037240"/>
    </source>
</evidence>
<name>A0A9P8KVX6_9PEZI</name>
<comment type="similarity">
    <text evidence="1">Belongs to the MAF1 family.</text>
</comment>
<keyword evidence="1" id="KW-0804">Transcription</keyword>
<dbReference type="AlphaFoldDB" id="A0A9P8KVX6"/>
<dbReference type="GO" id="GO:0005634">
    <property type="term" value="C:nucleus"/>
    <property type="evidence" value="ECO:0007669"/>
    <property type="project" value="UniProtKB-SubCell"/>
</dbReference>
<dbReference type="PANTHER" id="PTHR22504:SF0">
    <property type="entry name" value="REPRESSOR OF RNA POLYMERASE III TRANSCRIPTION MAF1 HOMOLOG"/>
    <property type="match status" value="1"/>
</dbReference>
<dbReference type="EMBL" id="JAGHQL010000134">
    <property type="protein sequence ID" value="KAH0537680.1"/>
    <property type="molecule type" value="Genomic_DNA"/>
</dbReference>
<feature type="region of interest" description="Disordered" evidence="2">
    <location>
        <begin position="241"/>
        <end position="263"/>
    </location>
</feature>
<keyword evidence="1" id="KW-0805">Transcription regulation</keyword>
<comment type="subcellular location">
    <subcellularLocation>
        <location evidence="1">Nucleus</location>
    </subcellularLocation>
</comment>
<dbReference type="InterPro" id="IPR038564">
    <property type="entry name" value="Maf1_sf"/>
</dbReference>
<evidence type="ECO:0000313" key="3">
    <source>
        <dbReference type="EMBL" id="KAH0537680.1"/>
    </source>
</evidence>
<feature type="region of interest" description="Disordered" evidence="2">
    <location>
        <begin position="320"/>
        <end position="339"/>
    </location>
</feature>
<dbReference type="Proteomes" id="UP000698800">
    <property type="component" value="Unassembled WGS sequence"/>
</dbReference>
<comment type="function">
    <text evidence="1">Mediator of diverse signals that repress RNA polymerase III transcription. Inhibits the de novo assembly of TFIIIB onto DNA.</text>
</comment>
<dbReference type="GO" id="GO:0000994">
    <property type="term" value="F:RNA polymerase III core binding"/>
    <property type="evidence" value="ECO:0007669"/>
    <property type="project" value="TreeGrafter"/>
</dbReference>
<dbReference type="PIRSF" id="PIRSF037240">
    <property type="entry name" value="RNA_polIII_Trep_MAF1"/>
    <property type="match status" value="1"/>
</dbReference>
<accession>A0A9P8KVX6</accession>
<dbReference type="PANTHER" id="PTHR22504">
    <property type="entry name" value="REPRESSOR OF RNA POLYMERASE III TRANSCRIPTION MAF1"/>
    <property type="match status" value="1"/>
</dbReference>
<dbReference type="Pfam" id="PF09174">
    <property type="entry name" value="Maf1"/>
    <property type="match status" value="1"/>
</dbReference>
<comment type="caution">
    <text evidence="3">The sequence shown here is derived from an EMBL/GenBank/DDBJ whole genome shotgun (WGS) entry which is preliminary data.</text>
</comment>